<dbReference type="EMBL" id="JAVDBT010000003">
    <property type="protein sequence ID" value="MDQ2065471.1"/>
    <property type="molecule type" value="Genomic_DNA"/>
</dbReference>
<feature type="domain" description="YjiS-like" evidence="1">
    <location>
        <begin position="30"/>
        <end position="58"/>
    </location>
</feature>
<name>A0ABU0VUR3_9RHOB</name>
<evidence type="ECO:0000313" key="3">
    <source>
        <dbReference type="Proteomes" id="UP001239680"/>
    </source>
</evidence>
<gene>
    <name evidence="2" type="ORF">Q9295_03725</name>
</gene>
<organism evidence="2 3">
    <name type="scientific">Pseudogemmobacter lacusdianii</name>
    <dbReference type="NCBI Taxonomy" id="3069608"/>
    <lineage>
        <taxon>Bacteria</taxon>
        <taxon>Pseudomonadati</taxon>
        <taxon>Pseudomonadota</taxon>
        <taxon>Alphaproteobacteria</taxon>
        <taxon>Rhodobacterales</taxon>
        <taxon>Paracoccaceae</taxon>
        <taxon>Pseudogemmobacter</taxon>
    </lineage>
</organism>
<evidence type="ECO:0000313" key="2">
    <source>
        <dbReference type="EMBL" id="MDQ2065471.1"/>
    </source>
</evidence>
<dbReference type="Proteomes" id="UP001239680">
    <property type="component" value="Unassembled WGS sequence"/>
</dbReference>
<comment type="caution">
    <text evidence="2">The sequence shown here is derived from an EMBL/GenBank/DDBJ whole genome shotgun (WGS) entry which is preliminary data.</text>
</comment>
<reference evidence="2 3" key="1">
    <citation type="submission" date="2023-08" db="EMBL/GenBank/DDBJ databases">
        <title>Characterization of two Paracoccaceae strains isolated from Phycosphere and proposal of Xinfangfangia lacusdiani sp. nov.</title>
        <authorList>
            <person name="Deng Y."/>
            <person name="Zhang Y.Q."/>
        </authorList>
    </citation>
    <scope>NUCLEOTIDE SEQUENCE [LARGE SCALE GENOMIC DNA]</scope>
    <source>
        <strain evidence="2 3">CPCC 101601</strain>
    </source>
</reference>
<protein>
    <submittedName>
        <fullName evidence="2">DUF1127 domain-containing protein</fullName>
    </submittedName>
</protein>
<dbReference type="InterPro" id="IPR009506">
    <property type="entry name" value="YjiS-like"/>
</dbReference>
<proteinExistence type="predicted"/>
<evidence type="ECO:0000259" key="1">
    <source>
        <dbReference type="Pfam" id="PF06568"/>
    </source>
</evidence>
<sequence>MSRTASHSLALHPVTKLPPLSRLLVTAGLTLANWEERRRSRQALARLTEQQLQDIGMAPAVAALEIAKPFWVA</sequence>
<dbReference type="RefSeq" id="WP_306679159.1">
    <property type="nucleotide sequence ID" value="NZ_JAVDBT010000003.1"/>
</dbReference>
<keyword evidence="3" id="KW-1185">Reference proteome</keyword>
<accession>A0ABU0VUR3</accession>
<dbReference type="Pfam" id="PF06568">
    <property type="entry name" value="YjiS-like"/>
    <property type="match status" value="1"/>
</dbReference>